<comment type="caution">
    <text evidence="2">The sequence shown here is derived from an EMBL/GenBank/DDBJ whole genome shotgun (WGS) entry which is preliminary data.</text>
</comment>
<gene>
    <name evidence="2" type="ORF">NWE73_05615</name>
</gene>
<name>A0ABT6DG51_9BACT</name>
<protein>
    <submittedName>
        <fullName evidence="2">Uncharacterized protein</fullName>
    </submittedName>
</protein>
<evidence type="ECO:0000313" key="2">
    <source>
        <dbReference type="EMBL" id="MDG0815828.1"/>
    </source>
</evidence>
<dbReference type="EMBL" id="JANRMI010000002">
    <property type="protein sequence ID" value="MDG0815828.1"/>
    <property type="molecule type" value="Genomic_DNA"/>
</dbReference>
<keyword evidence="3" id="KW-1185">Reference proteome</keyword>
<evidence type="ECO:0000313" key="3">
    <source>
        <dbReference type="Proteomes" id="UP001152321"/>
    </source>
</evidence>
<feature type="transmembrane region" description="Helical" evidence="1">
    <location>
        <begin position="141"/>
        <end position="165"/>
    </location>
</feature>
<sequence length="301" mass="34280">MAAIQCKLDIPNVEGLKDNELTVGREAFMTCEGEFPKNLNPQKLHFVETAEIKYLIKLLKANFESETKAVFVVTSYKAGDIRWPDLQMTDDSQTFSLGAIDYHVETVIPKPDPKQPQVPGQEQKTEAYGPIGPADIGIPHLYWVILLAAIGLIISLIVFKVVRVIQRRNMIERLKEHDSALAPLTQFHTSMRKLQRMNPAFFGGSASQEDIHSGMDELRHMLRLYITRKYQIPALEWSTRLIVKDIKKHHRKVYAECGNDLQALIKEYQHAFENKQAVIGSDIVNLAKRTRSLVELMESLS</sequence>
<proteinExistence type="predicted"/>
<organism evidence="2 3">
    <name type="scientific">Bdellovibrio svalbardensis</name>
    <dbReference type="NCBI Taxonomy" id="2972972"/>
    <lineage>
        <taxon>Bacteria</taxon>
        <taxon>Pseudomonadati</taxon>
        <taxon>Bdellovibrionota</taxon>
        <taxon>Bdellovibrionia</taxon>
        <taxon>Bdellovibrionales</taxon>
        <taxon>Pseudobdellovibrionaceae</taxon>
        <taxon>Bdellovibrio</taxon>
    </lineage>
</organism>
<keyword evidence="1" id="KW-0472">Membrane</keyword>
<dbReference type="RefSeq" id="WP_277577307.1">
    <property type="nucleotide sequence ID" value="NZ_JANRMI010000002.1"/>
</dbReference>
<reference evidence="2" key="1">
    <citation type="submission" date="2022-08" db="EMBL/GenBank/DDBJ databases">
        <title>Novel Bdellovibrio Species Isolated from Svalbard: Designation Bdellovibrio svalbardensis.</title>
        <authorList>
            <person name="Mitchell R.J."/>
            <person name="Choi S.Y."/>
        </authorList>
    </citation>
    <scope>NUCLEOTIDE SEQUENCE</scope>
    <source>
        <strain evidence="2">PAP01</strain>
    </source>
</reference>
<evidence type="ECO:0000256" key="1">
    <source>
        <dbReference type="SAM" id="Phobius"/>
    </source>
</evidence>
<keyword evidence="1" id="KW-1133">Transmembrane helix</keyword>
<dbReference type="Proteomes" id="UP001152321">
    <property type="component" value="Unassembled WGS sequence"/>
</dbReference>
<accession>A0ABT6DG51</accession>
<keyword evidence="1" id="KW-0812">Transmembrane</keyword>